<dbReference type="GO" id="GO:0000422">
    <property type="term" value="P:autophagy of mitochondrion"/>
    <property type="evidence" value="ECO:0007669"/>
    <property type="project" value="TreeGrafter"/>
</dbReference>
<dbReference type="PANTHER" id="PTHR37278:SF1">
    <property type="entry name" value="AUTOPHAGY-RELATED PROTEIN 33-RELATED"/>
    <property type="match status" value="1"/>
</dbReference>
<dbReference type="Proteomes" id="UP000038830">
    <property type="component" value="Unassembled WGS sequence"/>
</dbReference>
<dbReference type="EMBL" id="CDQK01000002">
    <property type="protein sequence ID" value="CEP21891.1"/>
    <property type="molecule type" value="Genomic_DNA"/>
</dbReference>
<feature type="transmembrane region" description="Helical" evidence="7">
    <location>
        <begin position="59"/>
        <end position="77"/>
    </location>
</feature>
<proteinExistence type="inferred from homology"/>
<dbReference type="GO" id="GO:0016236">
    <property type="term" value="P:macroautophagy"/>
    <property type="evidence" value="ECO:0007669"/>
    <property type="project" value="TreeGrafter"/>
</dbReference>
<comment type="similarity">
    <text evidence="5">Belongs to the ATG33 family.</text>
</comment>
<keyword evidence="4 7" id="KW-0472">Membrane</keyword>
<keyword evidence="3 7" id="KW-1133">Transmembrane helix</keyword>
<sequence length="223" mass="23915">MGTCLTVIKVVGTTSLGIYAGVIASNLSNYGIMSHVLKTATVATSEKATGLVLGKIKTTGALLASLGTIATGAFIMAYTQAPRALKHPYLIYASLVAPLTSIIYLGLTRPHLHQYCELKKMKKQRQAERPASKKHKQEVISELDNSTYKDLGDVLTTSDEETPSAQTTSTGDEDSEAEQEVELHLAQKSLLDTLYSVHLGDYINVAISTLGFVVATVGLYGDH</sequence>
<evidence type="ECO:0000313" key="8">
    <source>
        <dbReference type="EMBL" id="CEP21891.1"/>
    </source>
</evidence>
<protein>
    <recommendedName>
        <fullName evidence="10">Autophagy-related protein 33</fullName>
    </recommendedName>
</protein>
<evidence type="ECO:0000256" key="2">
    <source>
        <dbReference type="ARBA" id="ARBA00022692"/>
    </source>
</evidence>
<evidence type="ECO:0000256" key="1">
    <source>
        <dbReference type="ARBA" id="ARBA00004141"/>
    </source>
</evidence>
<dbReference type="PANTHER" id="PTHR37278">
    <property type="entry name" value="AUTOPHAGY-RELATED PROTEIN 33-RELATED"/>
    <property type="match status" value="1"/>
</dbReference>
<dbReference type="AlphaFoldDB" id="A0A0H5C2A9"/>
<feature type="compositionally biased region" description="Acidic residues" evidence="6">
    <location>
        <begin position="171"/>
        <end position="180"/>
    </location>
</feature>
<evidence type="ECO:0000256" key="5">
    <source>
        <dbReference type="ARBA" id="ARBA00038013"/>
    </source>
</evidence>
<organism evidence="8 9">
    <name type="scientific">Cyberlindnera jadinii (strain ATCC 18201 / CBS 1600 / BCRC 20928 / JCM 3617 / NBRC 0987 / NRRL Y-1542)</name>
    <name type="common">Torula yeast</name>
    <name type="synonym">Candida utilis</name>
    <dbReference type="NCBI Taxonomy" id="983966"/>
    <lineage>
        <taxon>Eukaryota</taxon>
        <taxon>Fungi</taxon>
        <taxon>Dikarya</taxon>
        <taxon>Ascomycota</taxon>
        <taxon>Saccharomycotina</taxon>
        <taxon>Saccharomycetes</taxon>
        <taxon>Phaffomycetales</taxon>
        <taxon>Phaffomycetaceae</taxon>
        <taxon>Cyberlindnera</taxon>
    </lineage>
</organism>
<comment type="subcellular location">
    <subcellularLocation>
        <location evidence="1">Membrane</location>
        <topology evidence="1">Multi-pass membrane protein</topology>
    </subcellularLocation>
</comment>
<keyword evidence="2 7" id="KW-0812">Transmembrane</keyword>
<dbReference type="InterPro" id="IPR051668">
    <property type="entry name" value="ATG33"/>
</dbReference>
<name>A0A0H5C2A9_CYBJN</name>
<evidence type="ECO:0000256" key="3">
    <source>
        <dbReference type="ARBA" id="ARBA00022989"/>
    </source>
</evidence>
<evidence type="ECO:0008006" key="10">
    <source>
        <dbReference type="Google" id="ProtNLM"/>
    </source>
</evidence>
<reference evidence="9" key="1">
    <citation type="journal article" date="2015" name="J. Biotechnol.">
        <title>The structure of the Cyberlindnera jadinii genome and its relation to Candida utilis analyzed by the occurrence of single nucleotide polymorphisms.</title>
        <authorList>
            <person name="Rupp O."/>
            <person name="Brinkrolf K."/>
            <person name="Buerth C."/>
            <person name="Kunigo M."/>
            <person name="Schneider J."/>
            <person name="Jaenicke S."/>
            <person name="Goesmann A."/>
            <person name="Puehler A."/>
            <person name="Jaeger K.-E."/>
            <person name="Ernst J.F."/>
        </authorList>
    </citation>
    <scope>NUCLEOTIDE SEQUENCE [LARGE SCALE GENOMIC DNA]</scope>
    <source>
        <strain evidence="9">ATCC 18201 / CBS 1600 / BCRC 20928 / JCM 3617 / NBRC 0987 / NRRL Y-1542</strain>
    </source>
</reference>
<feature type="transmembrane region" description="Helical" evidence="7">
    <location>
        <begin position="202"/>
        <end position="221"/>
    </location>
</feature>
<evidence type="ECO:0000256" key="4">
    <source>
        <dbReference type="ARBA" id="ARBA00023136"/>
    </source>
</evidence>
<feature type="region of interest" description="Disordered" evidence="6">
    <location>
        <begin position="156"/>
        <end position="181"/>
    </location>
</feature>
<feature type="transmembrane region" description="Helical" evidence="7">
    <location>
        <begin position="89"/>
        <end position="107"/>
    </location>
</feature>
<accession>A0A0H5C2A9</accession>
<dbReference type="GO" id="GO:0005741">
    <property type="term" value="C:mitochondrial outer membrane"/>
    <property type="evidence" value="ECO:0007669"/>
    <property type="project" value="TreeGrafter"/>
</dbReference>
<evidence type="ECO:0000256" key="7">
    <source>
        <dbReference type="SAM" id="Phobius"/>
    </source>
</evidence>
<evidence type="ECO:0000313" key="9">
    <source>
        <dbReference type="Proteomes" id="UP000038830"/>
    </source>
</evidence>
<gene>
    <name evidence="8" type="ORF">BN1211_2106</name>
</gene>
<evidence type="ECO:0000256" key="6">
    <source>
        <dbReference type="SAM" id="MobiDB-lite"/>
    </source>
</evidence>